<dbReference type="PANTHER" id="PTHR47816:SF4">
    <property type="entry name" value="RIBOSOMAL RNA SMALL SUBUNIT METHYLTRANSFERASE C"/>
    <property type="match status" value="1"/>
</dbReference>
<sequence>MTDHYFSDSGGAYAASPIAVTIGGEERLLESPKGVFSNDGLDIGTRVLLDVAPEPPETGSLLDLGCGWGPIALHLALSAPTASVWAVDVNPDALSATARNAHTLSLSNVRTSLPDDVDDAVRFDAIWSNPPIRIGKAALHELLLRWLPRLTDDGEAWLVVQKHLGSDSLLRWLQQLDGFDAERVESKKNFRILRVFRA</sequence>
<keyword evidence="1" id="KW-0489">Methyltransferase</keyword>
<reference evidence="4 5" key="1">
    <citation type="submission" date="2017-02" db="EMBL/GenBank/DDBJ databases">
        <authorList>
            <person name="Peterson S.W."/>
        </authorList>
    </citation>
    <scope>NUCLEOTIDE SEQUENCE [LARGE SCALE GENOMIC DNA]</scope>
    <source>
        <strain evidence="4 5">LMG 22410</strain>
    </source>
</reference>
<dbReference type="GO" id="GO:0032259">
    <property type="term" value="P:methylation"/>
    <property type="evidence" value="ECO:0007669"/>
    <property type="project" value="UniProtKB-KW"/>
</dbReference>
<dbReference type="Gene3D" id="3.40.50.150">
    <property type="entry name" value="Vaccinia Virus protein VP39"/>
    <property type="match status" value="1"/>
</dbReference>
<dbReference type="CDD" id="cd02440">
    <property type="entry name" value="AdoMet_MTases"/>
    <property type="match status" value="1"/>
</dbReference>
<dbReference type="PANTHER" id="PTHR47816">
    <property type="entry name" value="RIBOSOMAL RNA SMALL SUBUNIT METHYLTRANSFERASE C"/>
    <property type="match status" value="1"/>
</dbReference>
<organism evidence="4 5">
    <name type="scientific">Agrococcus casei LMG 22410</name>
    <dbReference type="NCBI Taxonomy" id="1255656"/>
    <lineage>
        <taxon>Bacteria</taxon>
        <taxon>Bacillati</taxon>
        <taxon>Actinomycetota</taxon>
        <taxon>Actinomycetes</taxon>
        <taxon>Micrococcales</taxon>
        <taxon>Microbacteriaceae</taxon>
        <taxon>Agrococcus</taxon>
    </lineage>
</organism>
<dbReference type="GeneID" id="303174001"/>
<dbReference type="AlphaFoldDB" id="A0A1R4GIR3"/>
<dbReference type="OrthoDB" id="9764961at2"/>
<dbReference type="GO" id="GO:0008757">
    <property type="term" value="F:S-adenosylmethionine-dependent methyltransferase activity"/>
    <property type="evidence" value="ECO:0007669"/>
    <property type="project" value="InterPro"/>
</dbReference>
<evidence type="ECO:0000256" key="1">
    <source>
        <dbReference type="ARBA" id="ARBA00022603"/>
    </source>
</evidence>
<keyword evidence="2" id="KW-0808">Transferase</keyword>
<evidence type="ECO:0000256" key="2">
    <source>
        <dbReference type="ARBA" id="ARBA00022679"/>
    </source>
</evidence>
<evidence type="ECO:0000259" key="3">
    <source>
        <dbReference type="Pfam" id="PF05175"/>
    </source>
</evidence>
<dbReference type="RefSeq" id="WP_086992850.1">
    <property type="nucleotide sequence ID" value="NZ_FUHU01000045.1"/>
</dbReference>
<name>A0A1R4GIR3_9MICO</name>
<protein>
    <recommendedName>
        <fullName evidence="3">Methyltransferase small domain-containing protein</fullName>
    </recommendedName>
</protein>
<dbReference type="SUPFAM" id="SSF53335">
    <property type="entry name" value="S-adenosyl-L-methionine-dependent methyltransferases"/>
    <property type="match status" value="1"/>
</dbReference>
<dbReference type="EMBL" id="FUHU01000045">
    <property type="protein sequence ID" value="SJM68121.1"/>
    <property type="molecule type" value="Genomic_DNA"/>
</dbReference>
<evidence type="ECO:0000313" key="5">
    <source>
        <dbReference type="Proteomes" id="UP000195787"/>
    </source>
</evidence>
<accession>A0A1R4GIR3</accession>
<dbReference type="Pfam" id="PF05175">
    <property type="entry name" value="MTS"/>
    <property type="match status" value="1"/>
</dbReference>
<gene>
    <name evidence="4" type="ORF">CZ674_12370</name>
</gene>
<feature type="domain" description="Methyltransferase small" evidence="3">
    <location>
        <begin position="30"/>
        <end position="193"/>
    </location>
</feature>
<evidence type="ECO:0000313" key="4">
    <source>
        <dbReference type="EMBL" id="SJM68121.1"/>
    </source>
</evidence>
<dbReference type="InterPro" id="IPR007848">
    <property type="entry name" value="Small_mtfrase_dom"/>
</dbReference>
<keyword evidence="5" id="KW-1185">Reference proteome</keyword>
<dbReference type="Proteomes" id="UP000195787">
    <property type="component" value="Unassembled WGS sequence"/>
</dbReference>
<dbReference type="InterPro" id="IPR046977">
    <property type="entry name" value="RsmC/RlmG"/>
</dbReference>
<dbReference type="InterPro" id="IPR029063">
    <property type="entry name" value="SAM-dependent_MTases_sf"/>
</dbReference>
<proteinExistence type="predicted"/>